<keyword evidence="3" id="KW-1185">Reference proteome</keyword>
<name>A0A271LVL3_9HYPH</name>
<protein>
    <recommendedName>
        <fullName evidence="1">DUF4357 domain-containing protein</fullName>
    </recommendedName>
</protein>
<gene>
    <name evidence="2" type="ORF">CIT26_01640</name>
</gene>
<dbReference type="AlphaFoldDB" id="A0A271LVL3"/>
<comment type="caution">
    <text evidence="2">The sequence shown here is derived from an EMBL/GenBank/DDBJ whole genome shotgun (WGS) entry which is preliminary data.</text>
</comment>
<evidence type="ECO:0000259" key="1">
    <source>
        <dbReference type="Pfam" id="PF14267"/>
    </source>
</evidence>
<feature type="domain" description="DUF4357" evidence="1">
    <location>
        <begin position="59"/>
        <end position="115"/>
    </location>
</feature>
<proteinExistence type="predicted"/>
<evidence type="ECO:0000313" key="2">
    <source>
        <dbReference type="EMBL" id="PAQ12099.1"/>
    </source>
</evidence>
<dbReference type="InterPro" id="IPR025579">
    <property type="entry name" value="DUF4357"/>
</dbReference>
<dbReference type="Proteomes" id="UP000216442">
    <property type="component" value="Unassembled WGS sequence"/>
</dbReference>
<organism evidence="2 3">
    <name type="scientific">Mesorhizobium temperatum</name>
    <dbReference type="NCBI Taxonomy" id="241416"/>
    <lineage>
        <taxon>Bacteria</taxon>
        <taxon>Pseudomonadati</taxon>
        <taxon>Pseudomonadota</taxon>
        <taxon>Alphaproteobacteria</taxon>
        <taxon>Hyphomicrobiales</taxon>
        <taxon>Phyllobacteriaceae</taxon>
        <taxon>Mesorhizobium</taxon>
    </lineage>
</organism>
<dbReference type="EMBL" id="NPKJ01000007">
    <property type="protein sequence ID" value="PAQ12099.1"/>
    <property type="molecule type" value="Genomic_DNA"/>
</dbReference>
<evidence type="ECO:0000313" key="3">
    <source>
        <dbReference type="Proteomes" id="UP000216442"/>
    </source>
</evidence>
<dbReference type="OrthoDB" id="9803913at2"/>
<dbReference type="Pfam" id="PF14267">
    <property type="entry name" value="DUF4357"/>
    <property type="match status" value="1"/>
</dbReference>
<reference evidence="2 3" key="1">
    <citation type="submission" date="2017-08" db="EMBL/GenBank/DDBJ databases">
        <title>Mesorhizobium wenxinae sp. nov., a novel rhizobial species isolated from root nodules of chickpea (Cicer arietinum L.).</title>
        <authorList>
            <person name="Zhang J."/>
        </authorList>
    </citation>
    <scope>NUCLEOTIDE SEQUENCE [LARGE SCALE GENOMIC DNA]</scope>
    <source>
        <strain evidence="2 3">SDW018</strain>
    </source>
</reference>
<sequence>MAKMTVNMDPELLDLTFRYRPHDAQADGRVLPDGGFVVLAGSTAVKDSSATKKRDREERDRLVRHGILAATGDSKLLKFTRDHEFTSASRAAGIIKDDNASGPQLWIEIKSGKSLKDFLSPSS</sequence>
<accession>A0A271LVL3</accession>